<dbReference type="SUPFAM" id="SSF81321">
    <property type="entry name" value="Family A G protein-coupled receptor-like"/>
    <property type="match status" value="1"/>
</dbReference>
<evidence type="ECO:0000313" key="12">
    <source>
        <dbReference type="RefSeq" id="XP_022079997.1"/>
    </source>
</evidence>
<evidence type="ECO:0000259" key="10">
    <source>
        <dbReference type="PROSITE" id="PS50262"/>
    </source>
</evidence>
<keyword evidence="3 9" id="KW-0812">Transmembrane</keyword>
<feature type="transmembrane region" description="Helical" evidence="9">
    <location>
        <begin position="65"/>
        <end position="83"/>
    </location>
</feature>
<feature type="transmembrane region" description="Helical" evidence="9">
    <location>
        <begin position="285"/>
        <end position="306"/>
    </location>
</feature>
<keyword evidence="11" id="KW-1185">Reference proteome</keyword>
<gene>
    <name evidence="12" type="primary">LOC110973458</name>
</gene>
<evidence type="ECO:0000256" key="2">
    <source>
        <dbReference type="ARBA" id="ARBA00022475"/>
    </source>
</evidence>
<dbReference type="PROSITE" id="PS50262">
    <property type="entry name" value="G_PROTEIN_RECEP_F1_2"/>
    <property type="match status" value="1"/>
</dbReference>
<keyword evidence="5" id="KW-0297">G-protein coupled receptor</keyword>
<dbReference type="CDD" id="cd00637">
    <property type="entry name" value="7tm_classA_rhodopsin-like"/>
    <property type="match status" value="1"/>
</dbReference>
<dbReference type="SMART" id="SM01381">
    <property type="entry name" value="7TM_GPCR_Srsx"/>
    <property type="match status" value="1"/>
</dbReference>
<evidence type="ECO:0000256" key="9">
    <source>
        <dbReference type="SAM" id="Phobius"/>
    </source>
</evidence>
<dbReference type="Gene3D" id="1.20.1070.10">
    <property type="entry name" value="Rhodopsin 7-helix transmembrane proteins"/>
    <property type="match status" value="1"/>
</dbReference>
<dbReference type="PANTHER" id="PTHR24228">
    <property type="entry name" value="B2 BRADYKININ RECEPTOR/ANGIOTENSIN II RECEPTOR"/>
    <property type="match status" value="1"/>
</dbReference>
<dbReference type="InterPro" id="IPR017452">
    <property type="entry name" value="GPCR_Rhodpsn_7TM"/>
</dbReference>
<feature type="transmembrane region" description="Helical" evidence="9">
    <location>
        <begin position="312"/>
        <end position="332"/>
    </location>
</feature>
<keyword evidence="4 9" id="KW-1133">Transmembrane helix</keyword>
<dbReference type="RefSeq" id="XP_022079997.1">
    <property type="nucleotide sequence ID" value="XM_022224305.1"/>
</dbReference>
<dbReference type="Pfam" id="PF00001">
    <property type="entry name" value="7tm_1"/>
    <property type="match status" value="1"/>
</dbReference>
<evidence type="ECO:0000256" key="3">
    <source>
        <dbReference type="ARBA" id="ARBA00022692"/>
    </source>
</evidence>
<dbReference type="KEGG" id="aplc:110973458"/>
<dbReference type="GO" id="GO:0004930">
    <property type="term" value="F:G protein-coupled receptor activity"/>
    <property type="evidence" value="ECO:0007669"/>
    <property type="project" value="UniProtKB-KW"/>
</dbReference>
<evidence type="ECO:0000256" key="4">
    <source>
        <dbReference type="ARBA" id="ARBA00022989"/>
    </source>
</evidence>
<feature type="transmembrane region" description="Helical" evidence="9">
    <location>
        <begin position="29"/>
        <end position="53"/>
    </location>
</feature>
<keyword evidence="8" id="KW-0807">Transducer</keyword>
<dbReference type="InterPro" id="IPR000276">
    <property type="entry name" value="GPCR_Rhodpsn"/>
</dbReference>
<dbReference type="Proteomes" id="UP000694845">
    <property type="component" value="Unplaced"/>
</dbReference>
<evidence type="ECO:0000256" key="1">
    <source>
        <dbReference type="ARBA" id="ARBA00004651"/>
    </source>
</evidence>
<feature type="domain" description="G-protein coupled receptors family 1 profile" evidence="10">
    <location>
        <begin position="45"/>
        <end position="331"/>
    </location>
</feature>
<evidence type="ECO:0000256" key="6">
    <source>
        <dbReference type="ARBA" id="ARBA00023136"/>
    </source>
</evidence>
<dbReference type="GeneID" id="110973458"/>
<keyword evidence="2" id="KW-1003">Cell membrane</keyword>
<reference evidence="12" key="1">
    <citation type="submission" date="2025-08" db="UniProtKB">
        <authorList>
            <consortium name="RefSeq"/>
        </authorList>
    </citation>
    <scope>IDENTIFICATION</scope>
</reference>
<feature type="transmembrane region" description="Helical" evidence="9">
    <location>
        <begin position="103"/>
        <end position="125"/>
    </location>
</feature>
<evidence type="ECO:0000256" key="8">
    <source>
        <dbReference type="ARBA" id="ARBA00023224"/>
    </source>
</evidence>
<keyword evidence="6 9" id="KW-0472">Membrane</keyword>
<accession>A0A8B7XIP9</accession>
<dbReference type="GO" id="GO:0005886">
    <property type="term" value="C:plasma membrane"/>
    <property type="evidence" value="ECO:0007669"/>
    <property type="project" value="UniProtKB-SubCell"/>
</dbReference>
<protein>
    <submittedName>
        <fullName evidence="12">G-protein coupled receptor moody-like</fullName>
    </submittedName>
</protein>
<name>A0A8B7XIP9_ACAPL</name>
<sequence>MDEEGVTDTVMDNSTESPTFEFSDYTQRVLVATMFLSAFVVGTVGNSVVLLAVLLSKKLRTTTNAFVVSLSIADLLTCLVIPWDAIALLGRDGLPVGEWVCKVVAIAQATTVGCSLYMLASIGLNRLLLITRASTTYRVIYTPRKIAVWLILAWLLPLLIVLLPPVLDVGAVGFNPKYHICGSISSHPRSNNYDLIIAGTLYPVPLVTIIICYILIWRHLYLHAKKMVGSPEASIDSTDNRLSVVSKSVVTINSIHSHHLPQSPTRSRTVSRSRMSRRQTEITKNMFYIVCAFMLCLTPYAICLFFDDSDPALPYAAAILFINSCVNPFIYATKHPHFKTVFGCIFRRQWDHIPDPSDTLKTLRKRTCCGRSGLYA</sequence>
<evidence type="ECO:0000256" key="7">
    <source>
        <dbReference type="ARBA" id="ARBA00023170"/>
    </source>
</evidence>
<dbReference type="OrthoDB" id="5974286at2759"/>
<evidence type="ECO:0000256" key="5">
    <source>
        <dbReference type="ARBA" id="ARBA00023040"/>
    </source>
</evidence>
<keyword evidence="7" id="KW-0675">Receptor</keyword>
<feature type="transmembrane region" description="Helical" evidence="9">
    <location>
        <begin position="146"/>
        <end position="167"/>
    </location>
</feature>
<comment type="subcellular location">
    <subcellularLocation>
        <location evidence="1">Cell membrane</location>
        <topology evidence="1">Multi-pass membrane protein</topology>
    </subcellularLocation>
</comment>
<evidence type="ECO:0000313" key="11">
    <source>
        <dbReference type="Proteomes" id="UP000694845"/>
    </source>
</evidence>
<dbReference type="OMA" id="CIFRRQW"/>
<organism evidence="11 12">
    <name type="scientific">Acanthaster planci</name>
    <name type="common">Crown-of-thorns starfish</name>
    <dbReference type="NCBI Taxonomy" id="133434"/>
    <lineage>
        <taxon>Eukaryota</taxon>
        <taxon>Metazoa</taxon>
        <taxon>Echinodermata</taxon>
        <taxon>Eleutherozoa</taxon>
        <taxon>Asterozoa</taxon>
        <taxon>Asteroidea</taxon>
        <taxon>Valvatacea</taxon>
        <taxon>Valvatida</taxon>
        <taxon>Acanthasteridae</taxon>
        <taxon>Acanthaster</taxon>
    </lineage>
</organism>
<dbReference type="PRINTS" id="PR00237">
    <property type="entry name" value="GPCRRHODOPSN"/>
</dbReference>
<proteinExistence type="predicted"/>
<dbReference type="PANTHER" id="PTHR24228:SF72">
    <property type="entry name" value="G-PROTEIN COUPLED RECEPTORS FAMILY 1 PROFILE DOMAIN-CONTAINING PROTEIN"/>
    <property type="match status" value="1"/>
</dbReference>
<dbReference type="AlphaFoldDB" id="A0A8B7XIP9"/>
<feature type="transmembrane region" description="Helical" evidence="9">
    <location>
        <begin position="195"/>
        <end position="217"/>
    </location>
</feature>